<accession>A0AAV2WGL5</accession>
<dbReference type="Pfam" id="PF01263">
    <property type="entry name" value="Aldose_epim"/>
    <property type="match status" value="1"/>
</dbReference>
<dbReference type="InterPro" id="IPR011013">
    <property type="entry name" value="Gal_mutarotase_sf_dom"/>
</dbReference>
<dbReference type="CDD" id="cd01081">
    <property type="entry name" value="Aldose_epim"/>
    <property type="match status" value="1"/>
</dbReference>
<protein>
    <submittedName>
        <fullName evidence="1">Galactose mutarotase</fullName>
    </submittedName>
</protein>
<dbReference type="AlphaFoldDB" id="A0AAV2WGL5"/>
<dbReference type="InterPro" id="IPR014718">
    <property type="entry name" value="GH-type_carb-bd"/>
</dbReference>
<dbReference type="RefSeq" id="WP_030136948.1">
    <property type="nucleotide sequence ID" value="NZ_LK021337.1"/>
</dbReference>
<dbReference type="GO" id="GO:0005975">
    <property type="term" value="P:carbohydrate metabolic process"/>
    <property type="evidence" value="ECO:0007669"/>
    <property type="project" value="InterPro"/>
</dbReference>
<dbReference type="EMBL" id="LK021337">
    <property type="protein sequence ID" value="CDQ43355.1"/>
    <property type="molecule type" value="Genomic_DNA"/>
</dbReference>
<gene>
    <name evidence="1" type="ORF">BN1047_01220</name>
</gene>
<name>A0AAV2WGL5_MYCNE</name>
<organism evidence="1 2">
    <name type="scientific">Mycolicibacterium neoaurum</name>
    <name type="common">Mycobacterium neoaurum</name>
    <dbReference type="NCBI Taxonomy" id="1795"/>
    <lineage>
        <taxon>Bacteria</taxon>
        <taxon>Bacillati</taxon>
        <taxon>Actinomycetota</taxon>
        <taxon>Actinomycetes</taxon>
        <taxon>Mycobacteriales</taxon>
        <taxon>Mycobacteriaceae</taxon>
        <taxon>Mycolicibacterium</taxon>
    </lineage>
</organism>
<dbReference type="InterPro" id="IPR008183">
    <property type="entry name" value="Aldose_1/G6P_1-epimerase"/>
</dbReference>
<dbReference type="SUPFAM" id="SSF74650">
    <property type="entry name" value="Galactose mutarotase-like"/>
    <property type="match status" value="1"/>
</dbReference>
<evidence type="ECO:0000313" key="1">
    <source>
        <dbReference type="EMBL" id="CDQ43355.1"/>
    </source>
</evidence>
<proteinExistence type="predicted"/>
<dbReference type="Gene3D" id="2.70.98.10">
    <property type="match status" value="1"/>
</dbReference>
<dbReference type="Proteomes" id="UP000028864">
    <property type="component" value="Unassembled WGS sequence"/>
</dbReference>
<reference evidence="1" key="1">
    <citation type="submission" date="2014-05" db="EMBL/GenBank/DDBJ databases">
        <authorList>
            <person name="Urmite Genomes"/>
        </authorList>
    </citation>
    <scope>NUCLEOTIDE SEQUENCE</scope>
    <source>
        <strain evidence="1">DSM 44074</strain>
    </source>
</reference>
<sequence>MPESLVLHDPSSSLTATFVPGAGMIGTSLAEDGVEFLGQRRGLDAYIAEGKTMGIPILYPWANRLSGKDYAVGTTTVRLDGAPGVRTDPHGAPMHGVLAAHPGWQVQHSADELLAVLEYTTPELLAAFPFPHVLTQRVRLADRTLTITTTVAPEPGVAVPLCFGYHPYLTIPDVPRADWVLSTPGMRWLPVDDAGLPTGQHQVWPAAAEPLADRALDDGFDEVPEGAVFAIAGGGRRIEVRFGRGYPAAQLFAPPDADLVAIEPMAAPTDALRRGGYRVAEGDPAVFEFSITVQAAEILSRTSKSSPNASAM</sequence>
<evidence type="ECO:0000313" key="2">
    <source>
        <dbReference type="Proteomes" id="UP000028864"/>
    </source>
</evidence>
<dbReference type="GO" id="GO:0030246">
    <property type="term" value="F:carbohydrate binding"/>
    <property type="evidence" value="ECO:0007669"/>
    <property type="project" value="InterPro"/>
</dbReference>
<reference evidence="1" key="2">
    <citation type="submission" date="2015-09" db="EMBL/GenBank/DDBJ databases">
        <title>Draft genome sequence of Mycobacterium neoaurum DSM 44074.</title>
        <authorList>
            <person name="Croce O."/>
            <person name="Robert C."/>
            <person name="Raoult D."/>
            <person name="Drancourt M."/>
        </authorList>
    </citation>
    <scope>NUCLEOTIDE SEQUENCE</scope>
    <source>
        <strain evidence="1">DSM 44074</strain>
    </source>
</reference>
<dbReference type="GO" id="GO:0016853">
    <property type="term" value="F:isomerase activity"/>
    <property type="evidence" value="ECO:0007669"/>
    <property type="project" value="InterPro"/>
</dbReference>